<name>F0Q5T4_PARA1</name>
<dbReference type="AlphaFoldDB" id="F0Q5T4"/>
<gene>
    <name evidence="1" type="ordered locus">Acav_2992</name>
</gene>
<dbReference type="HOGENOM" id="CLU_080909_0_0_4"/>
<sequence>MHASAVSHAVPSSTVTPQVAHAWLNVSSSLRYDTDDQRITQAIQDLFFVFAHSPTFRQTMQAVQAGGPVNIRVDPEVATGYCDTLQRTVVLGDIYMRSRSHAVAILAFELTNASLANAFAAHYEAAARTRMTPREFADGMERVEYNTIRACQAAYLEARPALQEEGIDNPGSWNCRITPEGYAEPAIASEEDALRSTQMSGHFGRYEQGYAGMLAQMR</sequence>
<dbReference type="EMBL" id="CP002521">
    <property type="protein sequence ID" value="ADX46896.1"/>
    <property type="molecule type" value="Genomic_DNA"/>
</dbReference>
<evidence type="ECO:0000313" key="1">
    <source>
        <dbReference type="EMBL" id="ADX46896.1"/>
    </source>
</evidence>
<dbReference type="Proteomes" id="UP000002482">
    <property type="component" value="Chromosome"/>
</dbReference>
<accession>F0Q5T4</accession>
<dbReference type="KEGG" id="aaa:Acav_2992"/>
<organism evidence="1 2">
    <name type="scientific">Paracidovorax avenae (strain ATCC 19860 / DSM 7227 / CCUG 15838 / JCM 20985 / LMG 2117 / NCPPB 1011)</name>
    <name type="common">Acidovorax avenae</name>
    <dbReference type="NCBI Taxonomy" id="643561"/>
    <lineage>
        <taxon>Bacteria</taxon>
        <taxon>Pseudomonadati</taxon>
        <taxon>Pseudomonadota</taxon>
        <taxon>Betaproteobacteria</taxon>
        <taxon>Burkholderiales</taxon>
        <taxon>Comamonadaceae</taxon>
        <taxon>Paracidovorax</taxon>
    </lineage>
</organism>
<reference evidence="1" key="1">
    <citation type="submission" date="2011-02" db="EMBL/GenBank/DDBJ databases">
        <title>Complete sequence of Acidovorax avenae subsp. avenae ATCC 19860.</title>
        <authorList>
            <consortium name="US DOE Joint Genome Institute"/>
            <person name="Lucas S."/>
            <person name="Copeland A."/>
            <person name="Lapidus A."/>
            <person name="Cheng J.-F."/>
            <person name="Goodwin L."/>
            <person name="Pitluck S."/>
            <person name="Chertkov O."/>
            <person name="Held B."/>
            <person name="Detter J.C."/>
            <person name="Han C."/>
            <person name="Tapia R."/>
            <person name="Land M."/>
            <person name="Hauser L."/>
            <person name="Kyrpides N."/>
            <person name="Ivanova N."/>
            <person name="Ovchinnikova G."/>
            <person name="Pagani I."/>
            <person name="Gordon S."/>
            <person name="Woyke T."/>
        </authorList>
    </citation>
    <scope>NUCLEOTIDE SEQUENCE</scope>
    <source>
        <strain evidence="1">ATCC 19860</strain>
    </source>
</reference>
<keyword evidence="2" id="KW-1185">Reference proteome</keyword>
<evidence type="ECO:0000313" key="2">
    <source>
        <dbReference type="Proteomes" id="UP000002482"/>
    </source>
</evidence>
<proteinExistence type="predicted"/>
<protein>
    <submittedName>
        <fullName evidence="1">Uncharacterized protein</fullName>
    </submittedName>
</protein>